<dbReference type="HOGENOM" id="CLU_1189276_0_0_6"/>
<dbReference type="EMBL" id="CP006569">
    <property type="protein sequence ID" value="AHF77033.1"/>
    <property type="molecule type" value="Genomic_DNA"/>
</dbReference>
<name>W0HY13_9GAMM</name>
<protein>
    <submittedName>
        <fullName evidence="1">Uncharacterized protein</fullName>
    </submittedName>
</protein>
<dbReference type="AlphaFoldDB" id="W0HY13"/>
<evidence type="ECO:0000313" key="1">
    <source>
        <dbReference type="EMBL" id="AHF77033.1"/>
    </source>
</evidence>
<dbReference type="KEGG" id="sod:Sant_1983"/>
<evidence type="ECO:0000313" key="2">
    <source>
        <dbReference type="Proteomes" id="UP000019028"/>
    </source>
</evidence>
<dbReference type="Proteomes" id="UP000019028">
    <property type="component" value="Chromosome"/>
</dbReference>
<accession>W0HY13</accession>
<dbReference type="PATRIC" id="fig|1239307.3.peg.2186"/>
<sequence length="248" mass="26707">MLHTFSSLSIMRLLRKVLGGIIMTLYSTHHVLCCAFAAPIRQTPPLPDKIKAQIDTLTRNKHVLVFCGFSGLGYNDEVALIETIHTTLTAAINCHGSENICVAAGATHEGIGIVYELAKEKGIKTIGLVSEQARGSALLSAACDECLFIPDPTASWDVRDPEGNSYMVYLATDNKGINKTGEFLVFGGGYITLNELKEAEGLGLNITVYAEFEPCSQRAAARLQGNPQLDISPVRTAWKGKNAPSPIS</sequence>
<gene>
    <name evidence="1" type="ORF">Sant_1983</name>
</gene>
<proteinExistence type="predicted"/>
<reference evidence="1 2" key="1">
    <citation type="journal article" date="2014" name="Genome Biol. Evol.">
        <title>Genome degeneration and adaptation in a nascent stage of symbiosis.</title>
        <authorList>
            <person name="Oakeson K.F."/>
            <person name="Gil R."/>
            <person name="Clayton A.L."/>
            <person name="Dunn D.M."/>
            <person name="von Niederhausern A.C."/>
            <person name="Hamil C."/>
            <person name="Aoyagi A."/>
            <person name="Duval B."/>
            <person name="Baca A."/>
            <person name="Silva F.J."/>
            <person name="Vallier A."/>
            <person name="Jackson D.G."/>
            <person name="Latorre A."/>
            <person name="Weiss R.B."/>
            <person name="Heddi A."/>
            <person name="Moya A."/>
            <person name="Dale C."/>
        </authorList>
    </citation>
    <scope>NUCLEOTIDE SEQUENCE [LARGE SCALE GENOMIC DNA]</scope>
    <source>
        <strain evidence="1 2">HS1</strain>
    </source>
</reference>
<organism evidence="1 2">
    <name type="scientific">Sodalis praecaptivus</name>
    <dbReference type="NCBI Taxonomy" id="1239307"/>
    <lineage>
        <taxon>Bacteria</taxon>
        <taxon>Pseudomonadati</taxon>
        <taxon>Pseudomonadota</taxon>
        <taxon>Gammaproteobacteria</taxon>
        <taxon>Enterobacterales</taxon>
        <taxon>Bruguierivoracaceae</taxon>
        <taxon>Sodalis</taxon>
    </lineage>
</organism>
<keyword evidence="2" id="KW-1185">Reference proteome</keyword>